<evidence type="ECO:0000259" key="1">
    <source>
        <dbReference type="Pfam" id="PF07179"/>
    </source>
</evidence>
<dbReference type="RefSeq" id="WP_344393000.1">
    <property type="nucleotide sequence ID" value="NZ_BAAASJ010000060.1"/>
</dbReference>
<feature type="domain" description="SseB protein N-terminal" evidence="1">
    <location>
        <begin position="14"/>
        <end position="124"/>
    </location>
</feature>
<dbReference type="EMBL" id="BAAASJ010000060">
    <property type="protein sequence ID" value="GAA2645266.1"/>
    <property type="molecule type" value="Genomic_DNA"/>
</dbReference>
<dbReference type="InterPro" id="IPR009839">
    <property type="entry name" value="SseB_N"/>
</dbReference>
<proteinExistence type="predicted"/>
<accession>A0ABP6DKD6</accession>
<keyword evidence="3" id="KW-1185">Reference proteome</keyword>
<organism evidence="2 3">
    <name type="scientific">Streptomyces vastus</name>
    <dbReference type="NCBI Taxonomy" id="285451"/>
    <lineage>
        <taxon>Bacteria</taxon>
        <taxon>Bacillati</taxon>
        <taxon>Actinomycetota</taxon>
        <taxon>Actinomycetes</taxon>
        <taxon>Kitasatosporales</taxon>
        <taxon>Streptomycetaceae</taxon>
        <taxon>Streptomyces</taxon>
    </lineage>
</organism>
<reference evidence="3" key="1">
    <citation type="journal article" date="2019" name="Int. J. Syst. Evol. Microbiol.">
        <title>The Global Catalogue of Microorganisms (GCM) 10K type strain sequencing project: providing services to taxonomists for standard genome sequencing and annotation.</title>
        <authorList>
            <consortium name="The Broad Institute Genomics Platform"/>
            <consortium name="The Broad Institute Genome Sequencing Center for Infectious Disease"/>
            <person name="Wu L."/>
            <person name="Ma J."/>
        </authorList>
    </citation>
    <scope>NUCLEOTIDE SEQUENCE [LARGE SCALE GENOMIC DNA]</scope>
    <source>
        <strain evidence="3">JCM 4524</strain>
    </source>
</reference>
<dbReference type="Proteomes" id="UP001500151">
    <property type="component" value="Unassembled WGS sequence"/>
</dbReference>
<evidence type="ECO:0000313" key="3">
    <source>
        <dbReference type="Proteomes" id="UP001500151"/>
    </source>
</evidence>
<evidence type="ECO:0000313" key="2">
    <source>
        <dbReference type="EMBL" id="GAA2645266.1"/>
    </source>
</evidence>
<comment type="caution">
    <text evidence="2">The sequence shown here is derived from an EMBL/GenBank/DDBJ whole genome shotgun (WGS) entry which is preliminary data.</text>
</comment>
<name>A0ABP6DKD6_9ACTN</name>
<protein>
    <recommendedName>
        <fullName evidence="1">SseB protein N-terminal domain-containing protein</fullName>
    </recommendedName>
</protein>
<gene>
    <name evidence="2" type="ORF">GCM10010307_49890</name>
</gene>
<dbReference type="Pfam" id="PF07179">
    <property type="entry name" value="SseB"/>
    <property type="match status" value="1"/>
</dbReference>
<sequence>MADSPSDSGASAVQQALRVVAEDGADDAALRTLAGSEVLLPAEMDAVGPDPKALSLPVYELADGTELVPVFTTRARMEQALPQVRRHRSVVLGALAQGWPSEQLSLVIDAGTPEELALTAHGVRELLDRNGS</sequence>